<evidence type="ECO:0000313" key="6">
    <source>
        <dbReference type="EMBL" id="MEB3344960.1"/>
    </source>
</evidence>
<dbReference type="CDD" id="cd00833">
    <property type="entry name" value="PKS"/>
    <property type="match status" value="1"/>
</dbReference>
<dbReference type="PROSITE" id="PS52004">
    <property type="entry name" value="KS3_2"/>
    <property type="match status" value="1"/>
</dbReference>
<keyword evidence="2" id="KW-0597">Phosphoprotein</keyword>
<evidence type="ECO:0000256" key="2">
    <source>
        <dbReference type="ARBA" id="ARBA00022553"/>
    </source>
</evidence>
<dbReference type="InterPro" id="IPR050091">
    <property type="entry name" value="PKS_NRPS_Biosynth_Enz"/>
</dbReference>
<dbReference type="Pfam" id="PF07993">
    <property type="entry name" value="NAD_binding_4"/>
    <property type="match status" value="1"/>
</dbReference>
<evidence type="ECO:0000256" key="3">
    <source>
        <dbReference type="ARBA" id="ARBA00022679"/>
    </source>
</evidence>
<evidence type="ECO:0000259" key="5">
    <source>
        <dbReference type="PROSITE" id="PS52004"/>
    </source>
</evidence>
<comment type="caution">
    <text evidence="6">The sequence shown here is derived from an EMBL/GenBank/DDBJ whole genome shotgun (WGS) entry which is preliminary data.</text>
</comment>
<dbReference type="SUPFAM" id="SSF51735">
    <property type="entry name" value="NAD(P)-binding Rossmann-fold domains"/>
    <property type="match status" value="1"/>
</dbReference>
<dbReference type="Pfam" id="PF00550">
    <property type="entry name" value="PP-binding"/>
    <property type="match status" value="2"/>
</dbReference>
<evidence type="ECO:0000259" key="4">
    <source>
        <dbReference type="PROSITE" id="PS50075"/>
    </source>
</evidence>
<dbReference type="SMART" id="SM00825">
    <property type="entry name" value="PKS_KS"/>
    <property type="match status" value="1"/>
</dbReference>
<dbReference type="PANTHER" id="PTHR43775:SF37">
    <property type="entry name" value="SI:DKEY-61P9.11"/>
    <property type="match status" value="1"/>
</dbReference>
<gene>
    <name evidence="6" type="ORF">U6A24_05780</name>
</gene>
<feature type="domain" description="Carrier" evidence="4">
    <location>
        <begin position="812"/>
        <end position="888"/>
    </location>
</feature>
<feature type="domain" description="Ketosynthase family 3 (KS3)" evidence="5">
    <location>
        <begin position="2"/>
        <end position="418"/>
    </location>
</feature>
<dbReference type="EMBL" id="JAYKLX010000002">
    <property type="protein sequence ID" value="MEB3344960.1"/>
    <property type="molecule type" value="Genomic_DNA"/>
</dbReference>
<protein>
    <submittedName>
        <fullName evidence="6">Beta-ketoacyl synthase N-terminal-like domain-containing protein</fullName>
    </submittedName>
</protein>
<accession>A0ABU5ZSB4</accession>
<keyword evidence="7" id="KW-1185">Reference proteome</keyword>
<dbReference type="PROSITE" id="PS50075">
    <property type="entry name" value="CARRIER"/>
    <property type="match status" value="2"/>
</dbReference>
<dbReference type="InterPro" id="IPR013120">
    <property type="entry name" value="FAR_NAD-bd"/>
</dbReference>
<evidence type="ECO:0000313" key="7">
    <source>
        <dbReference type="Proteomes" id="UP001327027"/>
    </source>
</evidence>
<dbReference type="PANTHER" id="PTHR43775">
    <property type="entry name" value="FATTY ACID SYNTHASE"/>
    <property type="match status" value="1"/>
</dbReference>
<dbReference type="SUPFAM" id="SSF47336">
    <property type="entry name" value="ACP-like"/>
    <property type="match status" value="2"/>
</dbReference>
<dbReference type="InterPro" id="IPR014031">
    <property type="entry name" value="Ketoacyl_synth_C"/>
</dbReference>
<name>A0ABU5ZSB4_9FLAO</name>
<dbReference type="Proteomes" id="UP001327027">
    <property type="component" value="Unassembled WGS sequence"/>
</dbReference>
<dbReference type="Gene3D" id="1.10.1200.10">
    <property type="entry name" value="ACP-like"/>
    <property type="match status" value="2"/>
</dbReference>
<feature type="domain" description="Carrier" evidence="4">
    <location>
        <begin position="719"/>
        <end position="795"/>
    </location>
</feature>
<dbReference type="Pfam" id="PF00109">
    <property type="entry name" value="ketoacyl-synt"/>
    <property type="match status" value="1"/>
</dbReference>
<sequence length="1287" mass="146564">MKNSIAIIGLSFDLPNIKNWKDLQDSLVNKESFITRMPDHRLGEIREAFGIKEMAVGGYINEIDKFDNEYFGITERESLRTFPEHRLFLTNAIKAFYNAGYSETSLKGSKTGIFFNAAESAYPNYASVSDVSFNHFDFVRAIEGTKLAKYLDTRGPVVSIDTSCSSSLVAINAARQSLENNECDLALVGGVKILSLTEEITRTNVVHSQKGECKPFDQEADGMVNGEGAIFFVLKKYDQAVKDGDSILGEIKGIAVNHGGDRISSLTAPSSDAQKEVILQAWKNADIEYSDIKYIEAHGTGTILGDPIEVEGLKQALSTLNPSFHDSDIAMSSFKGQIGHLDYLSGLAGLLRMVVALNSKIIPVQPNFKKLNEFFNLKDTGIYVPANPKEWNSHKENRVGGVSSFGMTGTNVHVVVSKKDCYNEDLYKNKECNYLQISQKNIEKLRSFKKYLSEKISNLNTIDEVKKLCQRLNKVYETNQYNEAIVYTSKEVLIDSLKLDKTKSVYKKIFLLLDLDVLSYSREFIKDIFSENLFIKEQWDIHVSKEIDEIKNQDTLNILFQYSLYKYLINKLGSKVKFITPKKDSILNSLVKSNVTVEELLAKPINVNDWHADFDEDSFKKYLEEKLTSEEIIILDFSKKESFRFDNLNVKLQLIKGSLQDKNRYAIYSNIVELGENPLKVGSNPIYHGIELPHFKSKRFWPSITKNHTTFDKTKIDNIKIDDIKSSIGKVWSFILETEDFTYEDDFFDIGGTSLAALDMIDELEKRFNGVKISYEEMYSYSTVSKLAEKISLQIHQEAKDLTGEQNEEKSLSQNEVKKIIKDVWISILETDAFQDEDDFFDIGGTSLSALDMIDELGKKVKGLNISYEEIYSYSTISKLVQKIIPQTNINLVSENGASKKIDSKLRNKQYKGLIDRIKTESFTKSIPNKILITGGTGLLGKAVIDYLIDNTEADLYCLVRKKDYDVAENRFWSIYGEHKYTKNKDRITVVEGDLYNENLGITHVDQSLEDVEMIFHIAGSPEFISKKSKKDHINFIGTKNIVDWANEHEIKKLSFISTVGVVGSNMPKEVKNFYETDTDLGQQNGKQLIHGASKLEAEKYINNAYKFSSKIFRISNIGGRFEDGHFATDLNKNLMWLRLKSLSKLKYYNEKILDDYSNISFIPVDILSALISEISFVDVNCLKIYHLKSKRPFSNREIFEALRTTGFKPESVSYENFIKYINENSNELSFHSVAQKENYFIFNDSATNQIVSTLQLDHIKSFDRETYLKKLLNANLKPTNIHYDIG</sequence>
<dbReference type="InterPro" id="IPR020841">
    <property type="entry name" value="PKS_Beta-ketoAc_synthase_dom"/>
</dbReference>
<dbReference type="Gene3D" id="3.40.50.720">
    <property type="entry name" value="NAD(P)-binding Rossmann-like Domain"/>
    <property type="match status" value="1"/>
</dbReference>
<dbReference type="InterPro" id="IPR036291">
    <property type="entry name" value="NAD(P)-bd_dom_sf"/>
</dbReference>
<dbReference type="InterPro" id="IPR009081">
    <property type="entry name" value="PP-bd_ACP"/>
</dbReference>
<evidence type="ECO:0000256" key="1">
    <source>
        <dbReference type="ARBA" id="ARBA00022450"/>
    </source>
</evidence>
<dbReference type="InterPro" id="IPR016039">
    <property type="entry name" value="Thiolase-like"/>
</dbReference>
<organism evidence="6 7">
    <name type="scientific">Aquimarina gracilis</name>
    <dbReference type="NCBI Taxonomy" id="874422"/>
    <lineage>
        <taxon>Bacteria</taxon>
        <taxon>Pseudomonadati</taxon>
        <taxon>Bacteroidota</taxon>
        <taxon>Flavobacteriia</taxon>
        <taxon>Flavobacteriales</taxon>
        <taxon>Flavobacteriaceae</taxon>
        <taxon>Aquimarina</taxon>
    </lineage>
</organism>
<dbReference type="InterPro" id="IPR036736">
    <property type="entry name" value="ACP-like_sf"/>
</dbReference>
<dbReference type="Pfam" id="PF02801">
    <property type="entry name" value="Ketoacyl-synt_C"/>
    <property type="match status" value="1"/>
</dbReference>
<keyword evidence="3" id="KW-0808">Transferase</keyword>
<keyword evidence="1" id="KW-0596">Phosphopantetheine</keyword>
<dbReference type="RefSeq" id="WP_324178983.1">
    <property type="nucleotide sequence ID" value="NZ_BAABAW010000003.1"/>
</dbReference>
<dbReference type="Gene3D" id="1.10.1240.100">
    <property type="match status" value="1"/>
</dbReference>
<dbReference type="InterPro" id="IPR014030">
    <property type="entry name" value="Ketoacyl_synth_N"/>
</dbReference>
<dbReference type="SUPFAM" id="SSF53901">
    <property type="entry name" value="Thiolase-like"/>
    <property type="match status" value="1"/>
</dbReference>
<proteinExistence type="predicted"/>
<reference evidence="6 7" key="1">
    <citation type="journal article" date="2013" name="Int. J. Syst. Evol. Microbiol.">
        <title>Aquimarina gracilis sp. nov., isolated from the gut microflora of a mussel, Mytilus coruscus, and emended description of Aquimarina spongiae.</title>
        <authorList>
            <person name="Park S.C."/>
            <person name="Choe H.N."/>
            <person name="Baik K.S."/>
            <person name="Seong C.N."/>
        </authorList>
    </citation>
    <scope>NUCLEOTIDE SEQUENCE [LARGE SCALE GENOMIC DNA]</scope>
    <source>
        <strain evidence="6 7">PSC32</strain>
    </source>
</reference>
<dbReference type="Gene3D" id="3.40.47.10">
    <property type="match status" value="1"/>
</dbReference>